<name>A0A183KRB1_9TREM</name>
<gene>
    <name evidence="1" type="ORF">SCUD_LOCUS17597</name>
</gene>
<dbReference type="WBParaSite" id="SCUD_0001760001-mRNA-1">
    <property type="protein sequence ID" value="SCUD_0001760001-mRNA-1"/>
    <property type="gene ID" value="SCUD_0001760001"/>
</dbReference>
<accession>A0A183KRB1</accession>
<evidence type="ECO:0000313" key="1">
    <source>
        <dbReference type="EMBL" id="VDP63867.1"/>
    </source>
</evidence>
<evidence type="ECO:0000313" key="3">
    <source>
        <dbReference type="WBParaSite" id="SCUD_0001760001-mRNA-1"/>
    </source>
</evidence>
<evidence type="ECO:0000313" key="2">
    <source>
        <dbReference type="Proteomes" id="UP000279833"/>
    </source>
</evidence>
<proteinExistence type="predicted"/>
<protein>
    <submittedName>
        <fullName evidence="1 3">Uncharacterized protein</fullName>
    </submittedName>
</protein>
<keyword evidence="2" id="KW-1185">Reference proteome</keyword>
<sequence length="41" mass="4891">MIEMGRTRIYTTTEIHTMWKPNNFVTILISYRQSVQFSAPQ</sequence>
<dbReference type="Proteomes" id="UP000279833">
    <property type="component" value="Unassembled WGS sequence"/>
</dbReference>
<dbReference type="EMBL" id="UZAK01039986">
    <property type="protein sequence ID" value="VDP63867.1"/>
    <property type="molecule type" value="Genomic_DNA"/>
</dbReference>
<dbReference type="AlphaFoldDB" id="A0A183KRB1"/>
<reference evidence="3" key="1">
    <citation type="submission" date="2016-06" db="UniProtKB">
        <authorList>
            <consortium name="WormBaseParasite"/>
        </authorList>
    </citation>
    <scope>IDENTIFICATION</scope>
</reference>
<organism evidence="3">
    <name type="scientific">Schistosoma curassoni</name>
    <dbReference type="NCBI Taxonomy" id="6186"/>
    <lineage>
        <taxon>Eukaryota</taxon>
        <taxon>Metazoa</taxon>
        <taxon>Spiralia</taxon>
        <taxon>Lophotrochozoa</taxon>
        <taxon>Platyhelminthes</taxon>
        <taxon>Trematoda</taxon>
        <taxon>Digenea</taxon>
        <taxon>Strigeidida</taxon>
        <taxon>Schistosomatoidea</taxon>
        <taxon>Schistosomatidae</taxon>
        <taxon>Schistosoma</taxon>
    </lineage>
</organism>
<reference evidence="1 2" key="2">
    <citation type="submission" date="2018-11" db="EMBL/GenBank/DDBJ databases">
        <authorList>
            <consortium name="Pathogen Informatics"/>
        </authorList>
    </citation>
    <scope>NUCLEOTIDE SEQUENCE [LARGE SCALE GENOMIC DNA]</scope>
    <source>
        <strain evidence="1">Dakar</strain>
        <strain evidence="2">Dakar, Senegal</strain>
    </source>
</reference>